<proteinExistence type="predicted"/>
<sequence>MIPQKGKISSRTESTQESTIYQRQVPEMPIISEPELELSTINSNRYKSHSKASDRHLNEPVKAVLNTLQGQRLLNVATNPPGSDYLLENPETVPQRGENSEIIQWMESTIIQNSNQKG</sequence>
<name>A0A9Q3FQ68_9BASI</name>
<organism evidence="2 3">
    <name type="scientific">Austropuccinia psidii MF-1</name>
    <dbReference type="NCBI Taxonomy" id="1389203"/>
    <lineage>
        <taxon>Eukaryota</taxon>
        <taxon>Fungi</taxon>
        <taxon>Dikarya</taxon>
        <taxon>Basidiomycota</taxon>
        <taxon>Pucciniomycotina</taxon>
        <taxon>Pucciniomycetes</taxon>
        <taxon>Pucciniales</taxon>
        <taxon>Sphaerophragmiaceae</taxon>
        <taxon>Austropuccinia</taxon>
    </lineage>
</organism>
<evidence type="ECO:0000256" key="1">
    <source>
        <dbReference type="SAM" id="MobiDB-lite"/>
    </source>
</evidence>
<comment type="caution">
    <text evidence="2">The sequence shown here is derived from an EMBL/GenBank/DDBJ whole genome shotgun (WGS) entry which is preliminary data.</text>
</comment>
<feature type="compositionally biased region" description="Polar residues" evidence="1">
    <location>
        <begin position="7"/>
        <end position="22"/>
    </location>
</feature>
<dbReference type="Proteomes" id="UP000765509">
    <property type="component" value="Unassembled WGS sequence"/>
</dbReference>
<evidence type="ECO:0000313" key="2">
    <source>
        <dbReference type="EMBL" id="MBW0544158.1"/>
    </source>
</evidence>
<accession>A0A9Q3FQ68</accession>
<keyword evidence="3" id="KW-1185">Reference proteome</keyword>
<evidence type="ECO:0000313" key="3">
    <source>
        <dbReference type="Proteomes" id="UP000765509"/>
    </source>
</evidence>
<dbReference type="AlphaFoldDB" id="A0A9Q3FQ68"/>
<dbReference type="EMBL" id="AVOT02048970">
    <property type="protein sequence ID" value="MBW0544158.1"/>
    <property type="molecule type" value="Genomic_DNA"/>
</dbReference>
<gene>
    <name evidence="2" type="ORF">O181_083873</name>
</gene>
<feature type="region of interest" description="Disordered" evidence="1">
    <location>
        <begin position="1"/>
        <end position="25"/>
    </location>
</feature>
<reference evidence="2" key="1">
    <citation type="submission" date="2021-03" db="EMBL/GenBank/DDBJ databases">
        <title>Draft genome sequence of rust myrtle Austropuccinia psidii MF-1, a brazilian biotype.</title>
        <authorList>
            <person name="Quecine M.C."/>
            <person name="Pachon D.M.R."/>
            <person name="Bonatelli M.L."/>
            <person name="Correr F.H."/>
            <person name="Franceschini L.M."/>
            <person name="Leite T.F."/>
            <person name="Margarido G.R.A."/>
            <person name="Almeida C.A."/>
            <person name="Ferrarezi J.A."/>
            <person name="Labate C.A."/>
        </authorList>
    </citation>
    <scope>NUCLEOTIDE SEQUENCE</scope>
    <source>
        <strain evidence="2">MF-1</strain>
    </source>
</reference>
<protein>
    <submittedName>
        <fullName evidence="2">Uncharacterized protein</fullName>
    </submittedName>
</protein>